<gene>
    <name evidence="1" type="ordered locus">Rru_A1932</name>
</gene>
<dbReference type="EMBL" id="CP000230">
    <property type="protein sequence ID" value="ABC22732.1"/>
    <property type="molecule type" value="Genomic_DNA"/>
</dbReference>
<dbReference type="HOGENOM" id="CLU_157881_1_1_5"/>
<dbReference type="RefSeq" id="WP_011389685.1">
    <property type="nucleotide sequence ID" value="NC_007643.1"/>
</dbReference>
<dbReference type="PATRIC" id="fig|269796.9.peg.2015"/>
<evidence type="ECO:0000313" key="2">
    <source>
        <dbReference type="Proteomes" id="UP000001929"/>
    </source>
</evidence>
<evidence type="ECO:0008006" key="3">
    <source>
        <dbReference type="Google" id="ProtNLM"/>
    </source>
</evidence>
<sequence>MTSSDPVKAGSVFSAEVITANRLTDGKVVYRRGDGGWSADLAEALTLSGEALAAELDRARAEPDTAVVGIYSHALEGGEPAHLRERIRAQGPTVQAGAGLPLSKIQSKAS</sequence>
<dbReference type="Proteomes" id="UP000001929">
    <property type="component" value="Chromosome"/>
</dbReference>
<keyword evidence="2" id="KW-1185">Reference proteome</keyword>
<name>Q2RT13_RHORT</name>
<evidence type="ECO:0000313" key="1">
    <source>
        <dbReference type="EMBL" id="ABC22732.1"/>
    </source>
</evidence>
<dbReference type="Pfam" id="PF11011">
    <property type="entry name" value="DUF2849"/>
    <property type="match status" value="1"/>
</dbReference>
<accession>Q2RT13</accession>
<reference evidence="1 2" key="1">
    <citation type="journal article" date="2011" name="Stand. Genomic Sci.">
        <title>Complete genome sequence of Rhodospirillum rubrum type strain (S1).</title>
        <authorList>
            <person name="Munk A.C."/>
            <person name="Copeland A."/>
            <person name="Lucas S."/>
            <person name="Lapidus A."/>
            <person name="Del Rio T.G."/>
            <person name="Barry K."/>
            <person name="Detter J.C."/>
            <person name="Hammon N."/>
            <person name="Israni S."/>
            <person name="Pitluck S."/>
            <person name="Brettin T."/>
            <person name="Bruce D."/>
            <person name="Han C."/>
            <person name="Tapia R."/>
            <person name="Gilna P."/>
            <person name="Schmutz J."/>
            <person name="Larimer F."/>
            <person name="Land M."/>
            <person name="Kyrpides N.C."/>
            <person name="Mavromatis K."/>
            <person name="Richardson P."/>
            <person name="Rohde M."/>
            <person name="Goker M."/>
            <person name="Klenk H.P."/>
            <person name="Zhang Y."/>
            <person name="Roberts G.P."/>
            <person name="Reslewic S."/>
            <person name="Schwartz D.C."/>
        </authorList>
    </citation>
    <scope>NUCLEOTIDE SEQUENCE [LARGE SCALE GENOMIC DNA]</scope>
    <source>
        <strain evidence="2">ATCC 11170 / ATH 1.1.1 / DSM 467 / LMG 4362 / NCIMB 8255 / S1</strain>
    </source>
</reference>
<dbReference type="EnsemblBacteria" id="ABC22732">
    <property type="protein sequence ID" value="ABC22732"/>
    <property type="gene ID" value="Rru_A1932"/>
</dbReference>
<dbReference type="PhylomeDB" id="Q2RT13"/>
<dbReference type="STRING" id="269796.Rru_A1932"/>
<organism evidence="1 2">
    <name type="scientific">Rhodospirillum rubrum (strain ATCC 11170 / ATH 1.1.1 / DSM 467 / LMG 4362 / NCIMB 8255 / S1)</name>
    <dbReference type="NCBI Taxonomy" id="269796"/>
    <lineage>
        <taxon>Bacteria</taxon>
        <taxon>Pseudomonadati</taxon>
        <taxon>Pseudomonadota</taxon>
        <taxon>Alphaproteobacteria</taxon>
        <taxon>Rhodospirillales</taxon>
        <taxon>Rhodospirillaceae</taxon>
        <taxon>Rhodospirillum</taxon>
    </lineage>
</organism>
<dbReference type="AlphaFoldDB" id="Q2RT13"/>
<dbReference type="InterPro" id="IPR021270">
    <property type="entry name" value="DUF2849"/>
</dbReference>
<proteinExistence type="predicted"/>
<dbReference type="KEGG" id="rru:Rru_A1932"/>
<protein>
    <recommendedName>
        <fullName evidence="3">DUF2849 domain-containing protein</fullName>
    </recommendedName>
</protein>